<dbReference type="Gene3D" id="3.20.20.70">
    <property type="entry name" value="Aldolase class I"/>
    <property type="match status" value="1"/>
</dbReference>
<dbReference type="SFLD" id="SFLDG01094">
    <property type="entry name" value="Uncharacterised_Radical_SAM_Su"/>
    <property type="match status" value="1"/>
</dbReference>
<dbReference type="SFLD" id="SFLDS00029">
    <property type="entry name" value="Radical_SAM"/>
    <property type="match status" value="1"/>
</dbReference>
<keyword evidence="6" id="KW-0411">Iron-sulfur</keyword>
<comment type="caution">
    <text evidence="8">The sequence shown here is derived from an EMBL/GenBank/DDBJ whole genome shotgun (WGS) entry which is preliminary data.</text>
</comment>
<dbReference type="EMBL" id="LHYJ01000013">
    <property type="protein sequence ID" value="KXB08477.1"/>
    <property type="molecule type" value="Genomic_DNA"/>
</dbReference>
<dbReference type="GO" id="GO:0046872">
    <property type="term" value="F:metal ion binding"/>
    <property type="evidence" value="ECO:0007669"/>
    <property type="project" value="UniProtKB-KW"/>
</dbReference>
<evidence type="ECO:0000256" key="1">
    <source>
        <dbReference type="ARBA" id="ARBA00001966"/>
    </source>
</evidence>
<gene>
    <name evidence="8" type="ORF">AKJ56_01225</name>
</gene>
<keyword evidence="2" id="KW-0004">4Fe-4S</keyword>
<name>A0A133VPX4_9EURY</name>
<keyword evidence="9" id="KW-1185">Reference proteome</keyword>
<dbReference type="SUPFAM" id="SSF102114">
    <property type="entry name" value="Radical SAM enzymes"/>
    <property type="match status" value="1"/>
</dbReference>
<evidence type="ECO:0000313" key="8">
    <source>
        <dbReference type="EMBL" id="KXB08477.1"/>
    </source>
</evidence>
<sequence length="237" mass="27583">MQFKGLEKTSLIEWPEKAVAVAYTGGCNFRCPFCQNQDLVLNPEKLPTISEEEIINYIDSRKKWLDGLMVTGGEPSIHPSLFNFADKVKEKKLDFGTETNGTNPKIIEKFLKENLIDRVALDIKAPLRWKKYKKATGTNDKKLLKKIKKTIKIIRNSNISYEFRTTVVPKLLEKEDMLNIGAEIQKTENYYLQQFVPENTLDKEYENLEPYSEEKLKEIKKLLKENYGLKNCKIRNL</sequence>
<reference evidence="8 9" key="1">
    <citation type="journal article" date="2016" name="Sci. Rep.">
        <title>Metabolic traits of an uncultured archaeal lineage -MSBL1- from brine pools of the Red Sea.</title>
        <authorList>
            <person name="Mwirichia R."/>
            <person name="Alam I."/>
            <person name="Rashid M."/>
            <person name="Vinu M."/>
            <person name="Ba-Alawi W."/>
            <person name="Anthony Kamau A."/>
            <person name="Kamanda Ngugi D."/>
            <person name="Goker M."/>
            <person name="Klenk H.P."/>
            <person name="Bajic V."/>
            <person name="Stingl U."/>
        </authorList>
    </citation>
    <scope>NUCLEOTIDE SEQUENCE [LARGE SCALE GENOMIC DNA]</scope>
    <source>
        <strain evidence="8">SCGC-AAA382N08</strain>
    </source>
</reference>
<feature type="domain" description="Radical SAM core" evidence="7">
    <location>
        <begin position="13"/>
        <end position="235"/>
    </location>
</feature>
<proteinExistence type="predicted"/>
<dbReference type="SMART" id="SM00729">
    <property type="entry name" value="Elp3"/>
    <property type="match status" value="1"/>
</dbReference>
<keyword evidence="4" id="KW-0479">Metal-binding</keyword>
<evidence type="ECO:0000256" key="5">
    <source>
        <dbReference type="ARBA" id="ARBA00023004"/>
    </source>
</evidence>
<evidence type="ECO:0000313" key="9">
    <source>
        <dbReference type="Proteomes" id="UP000070175"/>
    </source>
</evidence>
<dbReference type="InterPro" id="IPR013785">
    <property type="entry name" value="Aldolase_TIM"/>
</dbReference>
<evidence type="ECO:0000256" key="3">
    <source>
        <dbReference type="ARBA" id="ARBA00022691"/>
    </source>
</evidence>
<dbReference type="NCBIfam" id="TIGR02495">
    <property type="entry name" value="NrdG2"/>
    <property type="match status" value="1"/>
</dbReference>
<keyword evidence="3" id="KW-0949">S-adenosyl-L-methionine</keyword>
<dbReference type="GO" id="GO:0003824">
    <property type="term" value="F:catalytic activity"/>
    <property type="evidence" value="ECO:0007669"/>
    <property type="project" value="InterPro"/>
</dbReference>
<comment type="cofactor">
    <cofactor evidence="1">
        <name>[4Fe-4S] cluster</name>
        <dbReference type="ChEBI" id="CHEBI:49883"/>
    </cofactor>
</comment>
<dbReference type="InterPro" id="IPR007197">
    <property type="entry name" value="rSAM"/>
</dbReference>
<dbReference type="PROSITE" id="PS51918">
    <property type="entry name" value="RADICAL_SAM"/>
    <property type="match status" value="1"/>
</dbReference>
<dbReference type="InterPro" id="IPR012840">
    <property type="entry name" value="NrdG2"/>
</dbReference>
<dbReference type="CDD" id="cd01335">
    <property type="entry name" value="Radical_SAM"/>
    <property type="match status" value="1"/>
</dbReference>
<dbReference type="GO" id="GO:0051539">
    <property type="term" value="F:4 iron, 4 sulfur cluster binding"/>
    <property type="evidence" value="ECO:0007669"/>
    <property type="project" value="UniProtKB-KW"/>
</dbReference>
<evidence type="ECO:0000256" key="4">
    <source>
        <dbReference type="ARBA" id="ARBA00022723"/>
    </source>
</evidence>
<dbReference type="InterPro" id="IPR006638">
    <property type="entry name" value="Elp3/MiaA/NifB-like_rSAM"/>
</dbReference>
<keyword evidence="5" id="KW-0408">Iron</keyword>
<evidence type="ECO:0000256" key="6">
    <source>
        <dbReference type="ARBA" id="ARBA00023014"/>
    </source>
</evidence>
<dbReference type="InterPro" id="IPR058240">
    <property type="entry name" value="rSAM_sf"/>
</dbReference>
<protein>
    <recommendedName>
        <fullName evidence="7">Radical SAM core domain-containing protein</fullName>
    </recommendedName>
</protein>
<evidence type="ECO:0000259" key="7">
    <source>
        <dbReference type="PROSITE" id="PS51918"/>
    </source>
</evidence>
<dbReference type="Proteomes" id="UP000070175">
    <property type="component" value="Unassembled WGS sequence"/>
</dbReference>
<dbReference type="PANTHER" id="PTHR30352">
    <property type="entry name" value="PYRUVATE FORMATE-LYASE-ACTIVATING ENZYME"/>
    <property type="match status" value="1"/>
</dbReference>
<dbReference type="SFLD" id="SFLDG01067">
    <property type="entry name" value="SPASM/twitch_domain_containing"/>
    <property type="match status" value="1"/>
</dbReference>
<accession>A0A133VPX4</accession>
<dbReference type="PANTHER" id="PTHR30352:SF5">
    <property type="entry name" value="PYRUVATE FORMATE-LYASE 1-ACTIVATING ENZYME"/>
    <property type="match status" value="1"/>
</dbReference>
<dbReference type="InterPro" id="IPR034457">
    <property type="entry name" value="Organic_radical-activating"/>
</dbReference>
<dbReference type="PATRIC" id="fig|1698285.3.peg.121"/>
<dbReference type="Pfam" id="PF04055">
    <property type="entry name" value="Radical_SAM"/>
    <property type="match status" value="1"/>
</dbReference>
<dbReference type="AlphaFoldDB" id="A0A133VPX4"/>
<evidence type="ECO:0000256" key="2">
    <source>
        <dbReference type="ARBA" id="ARBA00022485"/>
    </source>
</evidence>
<organism evidence="8 9">
    <name type="scientific">candidate division MSBL1 archaeon SCGC-AAA382N08</name>
    <dbReference type="NCBI Taxonomy" id="1698285"/>
    <lineage>
        <taxon>Archaea</taxon>
        <taxon>Methanobacteriati</taxon>
        <taxon>Methanobacteriota</taxon>
        <taxon>candidate division MSBL1</taxon>
    </lineage>
</organism>